<dbReference type="EMBL" id="JADKPO010000004">
    <property type="protein sequence ID" value="MBF4767041.1"/>
    <property type="molecule type" value="Genomic_DNA"/>
</dbReference>
<evidence type="ECO:0000259" key="1">
    <source>
        <dbReference type="PROSITE" id="PS51186"/>
    </source>
</evidence>
<sequence>MIERRAHDRETVSELLAAMDSWPHPDRVAAGLHQGDLGWHLRLDDEAIVEAFVGWWDGNDLLAVGLLEGGFGRFAIQRGWERDARLGEQVARACRDLPGEEAFADLRPETATRRILAGEGWTLDPDPWVALHLDLAQWQPAARSSGATVVEAADAVGERVSVQRAGFDRSTFTEEAWQRMAAGPGYRRDLDLVVLGGGTPTSIATAWWAGRDATAILEPVATHRDHRGEGWGLRVVTEVMARLADLGASGVTVCTPADNAGAVATYRAAGLHEVERFTALVRQSAG</sequence>
<keyword evidence="3" id="KW-1185">Reference proteome</keyword>
<evidence type="ECO:0000313" key="3">
    <source>
        <dbReference type="Proteomes" id="UP000660668"/>
    </source>
</evidence>
<dbReference type="InterPro" id="IPR000182">
    <property type="entry name" value="GNAT_dom"/>
</dbReference>
<name>A0A930VJZ7_9ACTN</name>
<accession>A0A930VJZ7</accession>
<organism evidence="2 3">
    <name type="scientific">Nocardioides agariphilus</name>
    <dbReference type="NCBI Taxonomy" id="433664"/>
    <lineage>
        <taxon>Bacteria</taxon>
        <taxon>Bacillati</taxon>
        <taxon>Actinomycetota</taxon>
        <taxon>Actinomycetes</taxon>
        <taxon>Propionibacteriales</taxon>
        <taxon>Nocardioidaceae</taxon>
        <taxon>Nocardioides</taxon>
    </lineage>
</organism>
<dbReference type="PROSITE" id="PS51186">
    <property type="entry name" value="GNAT"/>
    <property type="match status" value="1"/>
</dbReference>
<dbReference type="GO" id="GO:0016747">
    <property type="term" value="F:acyltransferase activity, transferring groups other than amino-acyl groups"/>
    <property type="evidence" value="ECO:0007669"/>
    <property type="project" value="InterPro"/>
</dbReference>
<reference evidence="2" key="1">
    <citation type="submission" date="2020-11" db="EMBL/GenBank/DDBJ databases">
        <title>Nocardioides cynanchi sp. nov., isolated from soil of rhizosphere of Cynanchum wilfordii.</title>
        <authorList>
            <person name="Lee J.-S."/>
            <person name="Suh M.K."/>
            <person name="Kim J.-S."/>
        </authorList>
    </citation>
    <scope>NUCLEOTIDE SEQUENCE</scope>
    <source>
        <strain evidence="2">KCTC 19276</strain>
    </source>
</reference>
<dbReference type="Pfam" id="PF00583">
    <property type="entry name" value="Acetyltransf_1"/>
    <property type="match status" value="1"/>
</dbReference>
<dbReference type="Gene3D" id="3.40.630.30">
    <property type="match status" value="1"/>
</dbReference>
<dbReference type="InterPro" id="IPR016181">
    <property type="entry name" value="Acyl_CoA_acyltransferase"/>
</dbReference>
<proteinExistence type="predicted"/>
<dbReference type="Proteomes" id="UP000660668">
    <property type="component" value="Unassembled WGS sequence"/>
</dbReference>
<gene>
    <name evidence="2" type="ORF">ISU10_04590</name>
</gene>
<comment type="caution">
    <text evidence="2">The sequence shown here is derived from an EMBL/GenBank/DDBJ whole genome shotgun (WGS) entry which is preliminary data.</text>
</comment>
<protein>
    <submittedName>
        <fullName evidence="2">GNAT family N-acetyltransferase</fullName>
    </submittedName>
</protein>
<feature type="domain" description="N-acetyltransferase" evidence="1">
    <location>
        <begin position="147"/>
        <end position="286"/>
    </location>
</feature>
<dbReference type="SUPFAM" id="SSF55729">
    <property type="entry name" value="Acyl-CoA N-acyltransferases (Nat)"/>
    <property type="match status" value="1"/>
</dbReference>
<evidence type="ECO:0000313" key="2">
    <source>
        <dbReference type="EMBL" id="MBF4767041.1"/>
    </source>
</evidence>
<dbReference type="AlphaFoldDB" id="A0A930VJZ7"/>
<dbReference type="RefSeq" id="WP_194695190.1">
    <property type="nucleotide sequence ID" value="NZ_JADKPO010000004.1"/>
</dbReference>